<dbReference type="AlphaFoldDB" id="A0AAV3PFH5"/>
<dbReference type="Proteomes" id="UP001454036">
    <property type="component" value="Unassembled WGS sequence"/>
</dbReference>
<name>A0AAV3PFH5_LITER</name>
<gene>
    <name evidence="2" type="ORF">LIER_37117</name>
</gene>
<accession>A0AAV3PFH5</accession>
<sequence>MQGKRPNAFKKVKVMTKADSSLRPSSTAELQLRPSTLSNQPPYSSPAAVEMSPSSFSPPDVCLPRESPSASLPTKRTSEGGGQAARGRSQPTQGRGQHTKEPRAAMENFNQSLEFQNSVSSAVDHFKKSPEFLEALGANVAYGVCSFVRKYKEKYPGLRSDYKEFQEGYNPSWFADLFLDTPFWG</sequence>
<feature type="compositionally biased region" description="Polar residues" evidence="1">
    <location>
        <begin position="18"/>
        <end position="42"/>
    </location>
</feature>
<reference evidence="2 3" key="1">
    <citation type="submission" date="2024-01" db="EMBL/GenBank/DDBJ databases">
        <title>The complete chloroplast genome sequence of Lithospermum erythrorhizon: insights into the phylogenetic relationship among Boraginaceae species and the maternal lineages of purple gromwells.</title>
        <authorList>
            <person name="Okada T."/>
            <person name="Watanabe K."/>
        </authorList>
    </citation>
    <scope>NUCLEOTIDE SEQUENCE [LARGE SCALE GENOMIC DNA]</scope>
</reference>
<evidence type="ECO:0000313" key="3">
    <source>
        <dbReference type="Proteomes" id="UP001454036"/>
    </source>
</evidence>
<evidence type="ECO:0000313" key="2">
    <source>
        <dbReference type="EMBL" id="GAA0150454.1"/>
    </source>
</evidence>
<comment type="caution">
    <text evidence="2">The sequence shown here is derived from an EMBL/GenBank/DDBJ whole genome shotgun (WGS) entry which is preliminary data.</text>
</comment>
<dbReference type="EMBL" id="BAABME010017541">
    <property type="protein sequence ID" value="GAA0150454.1"/>
    <property type="molecule type" value="Genomic_DNA"/>
</dbReference>
<organism evidence="2 3">
    <name type="scientific">Lithospermum erythrorhizon</name>
    <name type="common">Purple gromwell</name>
    <name type="synonym">Lithospermum officinale var. erythrorhizon</name>
    <dbReference type="NCBI Taxonomy" id="34254"/>
    <lineage>
        <taxon>Eukaryota</taxon>
        <taxon>Viridiplantae</taxon>
        <taxon>Streptophyta</taxon>
        <taxon>Embryophyta</taxon>
        <taxon>Tracheophyta</taxon>
        <taxon>Spermatophyta</taxon>
        <taxon>Magnoliopsida</taxon>
        <taxon>eudicotyledons</taxon>
        <taxon>Gunneridae</taxon>
        <taxon>Pentapetalae</taxon>
        <taxon>asterids</taxon>
        <taxon>lamiids</taxon>
        <taxon>Boraginales</taxon>
        <taxon>Boraginaceae</taxon>
        <taxon>Boraginoideae</taxon>
        <taxon>Lithospermeae</taxon>
        <taxon>Lithospermum</taxon>
    </lineage>
</organism>
<feature type="region of interest" description="Disordered" evidence="1">
    <location>
        <begin position="1"/>
        <end position="101"/>
    </location>
</feature>
<protein>
    <submittedName>
        <fullName evidence="2">Uncharacterized protein</fullName>
    </submittedName>
</protein>
<proteinExistence type="predicted"/>
<keyword evidence="3" id="KW-1185">Reference proteome</keyword>
<evidence type="ECO:0000256" key="1">
    <source>
        <dbReference type="SAM" id="MobiDB-lite"/>
    </source>
</evidence>